<dbReference type="InterPro" id="IPR035904">
    <property type="entry name" value="Chorismate_synth_AroC_sf"/>
</dbReference>
<dbReference type="RefSeq" id="WP_370595206.1">
    <property type="nucleotide sequence ID" value="NZ_JALBUR010000001.1"/>
</dbReference>
<dbReference type="GO" id="GO:0005829">
    <property type="term" value="C:cytosol"/>
    <property type="evidence" value="ECO:0007669"/>
    <property type="project" value="TreeGrafter"/>
</dbReference>
<dbReference type="Proteomes" id="UP001286174">
    <property type="component" value="Unassembled WGS sequence"/>
</dbReference>
<evidence type="ECO:0000256" key="5">
    <source>
        <dbReference type="ARBA" id="ARBA00022630"/>
    </source>
</evidence>
<feature type="binding site" evidence="11">
    <location>
        <position position="287"/>
    </location>
    <ligand>
        <name>FMN</name>
        <dbReference type="ChEBI" id="CHEBI:58210"/>
    </ligand>
</feature>
<dbReference type="AlphaFoldDB" id="A0AB35U2M9"/>
<dbReference type="GO" id="GO:0004107">
    <property type="term" value="F:chorismate synthase activity"/>
    <property type="evidence" value="ECO:0007669"/>
    <property type="project" value="UniProtKB-UniRule"/>
</dbReference>
<dbReference type="PIRSF" id="PIRSF001456">
    <property type="entry name" value="Chorismate_synth"/>
    <property type="match status" value="1"/>
</dbReference>
<evidence type="ECO:0000256" key="4">
    <source>
        <dbReference type="ARBA" id="ARBA00022605"/>
    </source>
</evidence>
<proteinExistence type="inferred from homology"/>
<evidence type="ECO:0000256" key="10">
    <source>
        <dbReference type="ARBA" id="ARBA00023239"/>
    </source>
</evidence>
<keyword evidence="4 11" id="KW-0028">Amino-acid biosynthesis</keyword>
<dbReference type="InterPro" id="IPR000453">
    <property type="entry name" value="Chorismate_synth"/>
</dbReference>
<evidence type="ECO:0000256" key="11">
    <source>
        <dbReference type="HAMAP-Rule" id="MF_00300"/>
    </source>
</evidence>
<evidence type="ECO:0000256" key="3">
    <source>
        <dbReference type="ARBA" id="ARBA00013036"/>
    </source>
</evidence>
<dbReference type="GO" id="GO:0008652">
    <property type="term" value="P:amino acid biosynthetic process"/>
    <property type="evidence" value="ECO:0007669"/>
    <property type="project" value="UniProtKB-KW"/>
</dbReference>
<feature type="binding site" evidence="11">
    <location>
        <begin position="124"/>
        <end position="126"/>
    </location>
    <ligand>
        <name>FMN</name>
        <dbReference type="ChEBI" id="CHEBI:58210"/>
    </ligand>
</feature>
<comment type="pathway">
    <text evidence="1 11 12">Metabolic intermediate biosynthesis; chorismate biosynthesis; chorismate from D-erythrose 4-phosphate and phosphoenolpyruvate: step 7/7.</text>
</comment>
<keyword evidence="7 11" id="KW-0274">FAD</keyword>
<evidence type="ECO:0000256" key="2">
    <source>
        <dbReference type="ARBA" id="ARBA00008014"/>
    </source>
</evidence>
<comment type="similarity">
    <text evidence="2 11 12">Belongs to the chorismate synthase family.</text>
</comment>
<gene>
    <name evidence="11 13" type="primary">aroC</name>
    <name evidence="13" type="ORF">MOZ60_00105</name>
</gene>
<dbReference type="PROSITE" id="PS00787">
    <property type="entry name" value="CHORISMATE_SYNTHASE_1"/>
    <property type="match status" value="1"/>
</dbReference>
<evidence type="ECO:0000256" key="12">
    <source>
        <dbReference type="RuleBase" id="RU000605"/>
    </source>
</evidence>
<dbReference type="GO" id="GO:0009073">
    <property type="term" value="P:aromatic amino acid family biosynthetic process"/>
    <property type="evidence" value="ECO:0007669"/>
    <property type="project" value="UniProtKB-KW"/>
</dbReference>
<name>A0AB35U2M9_9FIRM</name>
<dbReference type="CDD" id="cd07304">
    <property type="entry name" value="Chorismate_synthase"/>
    <property type="match status" value="1"/>
</dbReference>
<dbReference type="PROSITE" id="PS00788">
    <property type="entry name" value="CHORISMATE_SYNTHASE_2"/>
    <property type="match status" value="1"/>
</dbReference>
<evidence type="ECO:0000256" key="8">
    <source>
        <dbReference type="ARBA" id="ARBA00022857"/>
    </source>
</evidence>
<evidence type="ECO:0000256" key="1">
    <source>
        <dbReference type="ARBA" id="ARBA00005044"/>
    </source>
</evidence>
<evidence type="ECO:0000256" key="6">
    <source>
        <dbReference type="ARBA" id="ARBA00022643"/>
    </source>
</evidence>
<dbReference type="HAMAP" id="MF_00300">
    <property type="entry name" value="Chorismate_synth"/>
    <property type="match status" value="1"/>
</dbReference>
<organism evidence="13 14">
    <name type="scientific">Grylomicrobium aquisgranensis</name>
    <dbReference type="NCBI Taxonomy" id="2926318"/>
    <lineage>
        <taxon>Bacteria</taxon>
        <taxon>Bacillati</taxon>
        <taxon>Bacillota</taxon>
        <taxon>Erysipelotrichia</taxon>
        <taxon>Erysipelotrichales</taxon>
        <taxon>Erysipelotrichaceae</taxon>
        <taxon>Grylomicrobium</taxon>
    </lineage>
</organism>
<evidence type="ECO:0000313" key="14">
    <source>
        <dbReference type="Proteomes" id="UP001286174"/>
    </source>
</evidence>
<reference evidence="13 14" key="1">
    <citation type="submission" date="2022-03" db="EMBL/GenBank/DDBJ databases">
        <title>Novel taxa within the pig intestine.</title>
        <authorList>
            <person name="Wylensek D."/>
            <person name="Bishof K."/>
            <person name="Afrizal A."/>
            <person name="Clavel T."/>
        </authorList>
    </citation>
    <scope>NUCLEOTIDE SEQUENCE [LARGE SCALE GENOMIC DNA]</scope>
    <source>
        <strain evidence="13 14">CLA-KB-P133</strain>
    </source>
</reference>
<protein>
    <recommendedName>
        <fullName evidence="3 11">Chorismate synthase</fullName>
        <shortName evidence="11">CS</shortName>
        <ecNumber evidence="3 11">4.2.3.5</ecNumber>
    </recommendedName>
    <alternativeName>
        <fullName evidence="11">5-enolpyruvylshikimate-3-phosphate phospholyase</fullName>
    </alternativeName>
</protein>
<dbReference type="EC" id="4.2.3.5" evidence="3 11"/>
<comment type="cofactor">
    <cofactor evidence="11 12">
        <name>FMNH2</name>
        <dbReference type="ChEBI" id="CHEBI:57618"/>
    </cofactor>
    <text evidence="11 12">Reduced FMN (FMNH(2)).</text>
</comment>
<dbReference type="NCBIfam" id="NF003793">
    <property type="entry name" value="PRK05382.1"/>
    <property type="match status" value="1"/>
</dbReference>
<comment type="catalytic activity">
    <reaction evidence="11 12">
        <text>5-O-(1-carboxyvinyl)-3-phosphoshikimate = chorismate + phosphate</text>
        <dbReference type="Rhea" id="RHEA:21020"/>
        <dbReference type="ChEBI" id="CHEBI:29748"/>
        <dbReference type="ChEBI" id="CHEBI:43474"/>
        <dbReference type="ChEBI" id="CHEBI:57701"/>
        <dbReference type="EC" id="4.2.3.5"/>
    </reaction>
</comment>
<comment type="function">
    <text evidence="11">Catalyzes the anti-1,4-elimination of the C-3 phosphate and the C-6 proR hydrogen from 5-enolpyruvylshikimate-3-phosphate (EPSP) to yield chorismate, which is the branch point compound that serves as the starting substrate for the three terminal pathways of aromatic amino acid biosynthesis. This reaction introduces a second double bond into the aromatic ring system.</text>
</comment>
<comment type="caution">
    <text evidence="13">The sequence shown here is derived from an EMBL/GenBank/DDBJ whole genome shotgun (WGS) entry which is preliminary data.</text>
</comment>
<dbReference type="PANTHER" id="PTHR21085:SF0">
    <property type="entry name" value="CHORISMATE SYNTHASE"/>
    <property type="match status" value="1"/>
</dbReference>
<sequence>MSNTFGRHLKITLFGESHGPSIGAILDGLPGGVKIDEEYIASRMQLRRAVGTISTARQEADQVHILSGVKDGYSEGTPIALVIDNSNVHSKDYSSLADLARPGHADYTGHIKYDGFEDPRGGGHFSGRLTAPITACGAIVQHMLAEKGILCGSHIRQLHGIDDLPFDSEHLKEQISQLNQKQFAVLDDMAAKAMQAEIEAARKQLDSVGGILETAVIGLPAGLGEPEFDSIESQLAHGIFSIPAVKGISFGEGFGFAGMKGSQANDAFCIRNGKIETVTNHNGGINGGITNGMPVLFQTVIKPTPSIAQVQDTVNFATKEETKIAIHGRHDPAIIHRARVVADSVTCLVMADFMMERFGREYFHG</sequence>
<dbReference type="GO" id="GO:0009423">
    <property type="term" value="P:chorismate biosynthetic process"/>
    <property type="evidence" value="ECO:0007669"/>
    <property type="project" value="UniProtKB-UniRule"/>
</dbReference>
<evidence type="ECO:0000256" key="9">
    <source>
        <dbReference type="ARBA" id="ARBA00023141"/>
    </source>
</evidence>
<dbReference type="InterPro" id="IPR020541">
    <property type="entry name" value="Chorismate_synthase_CS"/>
</dbReference>
<dbReference type="SUPFAM" id="SSF103263">
    <property type="entry name" value="Chorismate synthase, AroC"/>
    <property type="match status" value="1"/>
</dbReference>
<dbReference type="PANTHER" id="PTHR21085">
    <property type="entry name" value="CHORISMATE SYNTHASE"/>
    <property type="match status" value="1"/>
</dbReference>
<dbReference type="GO" id="GO:0010181">
    <property type="term" value="F:FMN binding"/>
    <property type="evidence" value="ECO:0007669"/>
    <property type="project" value="TreeGrafter"/>
</dbReference>
<comment type="subunit">
    <text evidence="11">Homotetramer.</text>
</comment>
<feature type="binding site" evidence="11">
    <location>
        <position position="47"/>
    </location>
    <ligand>
        <name>NADP(+)</name>
        <dbReference type="ChEBI" id="CHEBI:58349"/>
    </ligand>
</feature>
<keyword evidence="14" id="KW-1185">Reference proteome</keyword>
<dbReference type="Pfam" id="PF01264">
    <property type="entry name" value="Chorismate_synt"/>
    <property type="match status" value="1"/>
</dbReference>
<keyword evidence="8 11" id="KW-0521">NADP</keyword>
<feature type="binding site" evidence="11">
    <location>
        <position position="329"/>
    </location>
    <ligand>
        <name>FMN</name>
        <dbReference type="ChEBI" id="CHEBI:58210"/>
    </ligand>
</feature>
<accession>A0AB35U2M9</accession>
<keyword evidence="10 11" id="KW-0456">Lyase</keyword>
<comment type="caution">
    <text evidence="11">Lacks conserved residue(s) required for the propagation of feature annotation.</text>
</comment>
<evidence type="ECO:0000313" key="13">
    <source>
        <dbReference type="EMBL" id="MDX8418492.1"/>
    </source>
</evidence>
<keyword evidence="9 11" id="KW-0057">Aromatic amino acid biosynthesis</keyword>
<evidence type="ECO:0000256" key="7">
    <source>
        <dbReference type="ARBA" id="ARBA00022827"/>
    </source>
</evidence>
<dbReference type="Gene3D" id="3.60.150.10">
    <property type="entry name" value="Chorismate synthase AroC"/>
    <property type="match status" value="1"/>
</dbReference>
<keyword evidence="5 11" id="KW-0285">Flavoprotein</keyword>
<dbReference type="EMBL" id="JALBUR010000001">
    <property type="protein sequence ID" value="MDX8418492.1"/>
    <property type="molecule type" value="Genomic_DNA"/>
</dbReference>
<feature type="binding site" evidence="11">
    <location>
        <begin position="302"/>
        <end position="306"/>
    </location>
    <ligand>
        <name>FMN</name>
        <dbReference type="ChEBI" id="CHEBI:58210"/>
    </ligand>
</feature>
<keyword evidence="6 11" id="KW-0288">FMN</keyword>
<dbReference type="NCBIfam" id="TIGR00033">
    <property type="entry name" value="aroC"/>
    <property type="match status" value="1"/>
</dbReference>